<comment type="caution">
    <text evidence="2">The sequence shown here is derived from an EMBL/GenBank/DDBJ whole genome shotgun (WGS) entry which is preliminary data.</text>
</comment>
<reference evidence="2 3" key="1">
    <citation type="submission" date="2024-11" db="EMBL/GenBank/DDBJ databases">
        <title>A near-complete genome assembly of Cinchona calisaya.</title>
        <authorList>
            <person name="Lian D.C."/>
            <person name="Zhao X.W."/>
            <person name="Wei L."/>
        </authorList>
    </citation>
    <scope>NUCLEOTIDE SEQUENCE [LARGE SCALE GENOMIC DNA]</scope>
    <source>
        <tissue evidence="2">Nenye</tissue>
    </source>
</reference>
<sequence length="242" mass="27121">MARFQVQRLTNELDDLLNKESIMWLPRSKMHWLKDGDRNTTYFCACAFARRNNNTIEGALGQVINGDRSEIVFSKGIAQQKKLQVLDILKIHEMAPREKYLGLLTVILVSLCLGKLIFHPWRMYLGLGTKVSLDTTLLDKFISIPEGVSFDLGIKPCLSFGLGIKPCLCRTLLGTPYLAKTNFLDGYALVPGPRLALAFPVFFPWRVIDIGLGVKVILGSIPLSIFCPRSVMGLRLALVHFL</sequence>
<accession>A0ABD3AUV8</accession>
<evidence type="ECO:0000256" key="1">
    <source>
        <dbReference type="SAM" id="Phobius"/>
    </source>
</evidence>
<evidence type="ECO:0000313" key="3">
    <source>
        <dbReference type="Proteomes" id="UP001630127"/>
    </source>
</evidence>
<feature type="transmembrane region" description="Helical" evidence="1">
    <location>
        <begin position="100"/>
        <end position="118"/>
    </location>
</feature>
<evidence type="ECO:0000313" key="2">
    <source>
        <dbReference type="EMBL" id="KAL3534943.1"/>
    </source>
</evidence>
<feature type="transmembrane region" description="Helical" evidence="1">
    <location>
        <begin position="203"/>
        <end position="226"/>
    </location>
</feature>
<dbReference type="AlphaFoldDB" id="A0ABD3AUV8"/>
<keyword evidence="1" id="KW-0812">Transmembrane</keyword>
<keyword evidence="3" id="KW-1185">Reference proteome</keyword>
<gene>
    <name evidence="2" type="ORF">ACH5RR_003404</name>
</gene>
<organism evidence="2 3">
    <name type="scientific">Cinchona calisaya</name>
    <dbReference type="NCBI Taxonomy" id="153742"/>
    <lineage>
        <taxon>Eukaryota</taxon>
        <taxon>Viridiplantae</taxon>
        <taxon>Streptophyta</taxon>
        <taxon>Embryophyta</taxon>
        <taxon>Tracheophyta</taxon>
        <taxon>Spermatophyta</taxon>
        <taxon>Magnoliopsida</taxon>
        <taxon>eudicotyledons</taxon>
        <taxon>Gunneridae</taxon>
        <taxon>Pentapetalae</taxon>
        <taxon>asterids</taxon>
        <taxon>lamiids</taxon>
        <taxon>Gentianales</taxon>
        <taxon>Rubiaceae</taxon>
        <taxon>Cinchonoideae</taxon>
        <taxon>Cinchoneae</taxon>
        <taxon>Cinchona</taxon>
    </lineage>
</organism>
<keyword evidence="1" id="KW-1133">Transmembrane helix</keyword>
<name>A0ABD3AUV8_9GENT</name>
<dbReference type="EMBL" id="JBJUIK010000002">
    <property type="protein sequence ID" value="KAL3534943.1"/>
    <property type="molecule type" value="Genomic_DNA"/>
</dbReference>
<protein>
    <submittedName>
        <fullName evidence="2">Uncharacterized protein</fullName>
    </submittedName>
</protein>
<keyword evidence="1" id="KW-0472">Membrane</keyword>
<proteinExistence type="predicted"/>
<dbReference type="Proteomes" id="UP001630127">
    <property type="component" value="Unassembled WGS sequence"/>
</dbReference>